<proteinExistence type="predicted"/>
<dbReference type="Gramene" id="Manes.14G139301.1.v8.1">
    <property type="protein sequence ID" value="Manes.14G139301.1.v8.1.CDS.1"/>
    <property type="gene ID" value="Manes.14G139301.v8.1"/>
</dbReference>
<dbReference type="Proteomes" id="UP000091857">
    <property type="component" value="Chromosome 14"/>
</dbReference>
<name>A0A2C9UMI8_MANES</name>
<sequence length="95" mass="10487">MAAGAAEMMVRCVFDGSISMHDIEIERRPYHRNCGCALHSLKAVCSNGCSPQRSYISFPKKQALFRCSLSLDTSSSKFSSQSSNVLNFVNDDETD</sequence>
<comment type="caution">
    <text evidence="1">The sequence shown here is derived from an EMBL/GenBank/DDBJ whole genome shotgun (WGS) entry which is preliminary data.</text>
</comment>
<evidence type="ECO:0000313" key="1">
    <source>
        <dbReference type="EMBL" id="OAY31776.1"/>
    </source>
</evidence>
<dbReference type="PANTHER" id="PTHR35121">
    <property type="entry name" value="HOMEODOMAIN PROTEIN 8, PUTATIVE-RELATED"/>
    <property type="match status" value="1"/>
</dbReference>
<dbReference type="AlphaFoldDB" id="A0A2C9UMI8"/>
<accession>A0A2C9UMI8</accession>
<keyword evidence="2" id="KW-1185">Reference proteome</keyword>
<evidence type="ECO:0000313" key="2">
    <source>
        <dbReference type="Proteomes" id="UP000091857"/>
    </source>
</evidence>
<dbReference type="PANTHER" id="PTHR35121:SF10">
    <property type="match status" value="1"/>
</dbReference>
<gene>
    <name evidence="1" type="ORF">MANES_14G139301v8</name>
</gene>
<reference evidence="2" key="1">
    <citation type="journal article" date="2016" name="Nat. Biotechnol.">
        <title>Sequencing wild and cultivated cassava and related species reveals extensive interspecific hybridization and genetic diversity.</title>
        <authorList>
            <person name="Bredeson J.V."/>
            <person name="Lyons J.B."/>
            <person name="Prochnik S.E."/>
            <person name="Wu G.A."/>
            <person name="Ha C.M."/>
            <person name="Edsinger-Gonzales E."/>
            <person name="Grimwood J."/>
            <person name="Schmutz J."/>
            <person name="Rabbi I.Y."/>
            <person name="Egesi C."/>
            <person name="Nauluvula P."/>
            <person name="Lebot V."/>
            <person name="Ndunguru J."/>
            <person name="Mkamilo G."/>
            <person name="Bart R.S."/>
            <person name="Setter T.L."/>
            <person name="Gleadow R.M."/>
            <person name="Kulakow P."/>
            <person name="Ferguson M.E."/>
            <person name="Rounsley S."/>
            <person name="Rokhsar D.S."/>
        </authorList>
    </citation>
    <scope>NUCLEOTIDE SEQUENCE [LARGE SCALE GENOMIC DNA]</scope>
    <source>
        <strain evidence="2">cv. AM560-2</strain>
    </source>
</reference>
<dbReference type="EMBL" id="CM004400">
    <property type="protein sequence ID" value="OAY31776.1"/>
    <property type="molecule type" value="Genomic_DNA"/>
</dbReference>
<organism evidence="1 2">
    <name type="scientific">Manihot esculenta</name>
    <name type="common">Cassava</name>
    <name type="synonym">Jatropha manihot</name>
    <dbReference type="NCBI Taxonomy" id="3983"/>
    <lineage>
        <taxon>Eukaryota</taxon>
        <taxon>Viridiplantae</taxon>
        <taxon>Streptophyta</taxon>
        <taxon>Embryophyta</taxon>
        <taxon>Tracheophyta</taxon>
        <taxon>Spermatophyta</taxon>
        <taxon>Magnoliopsida</taxon>
        <taxon>eudicotyledons</taxon>
        <taxon>Gunneridae</taxon>
        <taxon>Pentapetalae</taxon>
        <taxon>rosids</taxon>
        <taxon>fabids</taxon>
        <taxon>Malpighiales</taxon>
        <taxon>Euphorbiaceae</taxon>
        <taxon>Crotonoideae</taxon>
        <taxon>Manihoteae</taxon>
        <taxon>Manihot</taxon>
    </lineage>
</organism>
<protein>
    <submittedName>
        <fullName evidence="1">Uncharacterized protein</fullName>
    </submittedName>
</protein>